<evidence type="ECO:0000256" key="3">
    <source>
        <dbReference type="ARBA" id="ARBA00008145"/>
    </source>
</evidence>
<evidence type="ECO:0000256" key="8">
    <source>
        <dbReference type="ARBA" id="ARBA00022691"/>
    </source>
</evidence>
<dbReference type="AlphaFoldDB" id="A0A9X7UX32"/>
<dbReference type="NCBIfam" id="NF009732">
    <property type="entry name" value="PRK13255.1"/>
    <property type="match status" value="1"/>
</dbReference>
<accession>A0A9X7UX32</accession>
<comment type="similarity">
    <text evidence="3 9">Belongs to the class I-like SAM-binding methyltransferase superfamily. TPMT family.</text>
</comment>
<evidence type="ECO:0000256" key="4">
    <source>
        <dbReference type="ARBA" id="ARBA00011905"/>
    </source>
</evidence>
<evidence type="ECO:0000256" key="6">
    <source>
        <dbReference type="ARBA" id="ARBA00022603"/>
    </source>
</evidence>
<evidence type="ECO:0000313" key="11">
    <source>
        <dbReference type="Proteomes" id="UP000596074"/>
    </source>
</evidence>
<dbReference type="InterPro" id="IPR029063">
    <property type="entry name" value="SAM-dependent_MTases_sf"/>
</dbReference>
<dbReference type="PANTHER" id="PTHR10259:SF11">
    <property type="entry name" value="THIOPURINE S-METHYLTRANSFERASE"/>
    <property type="match status" value="1"/>
</dbReference>
<evidence type="ECO:0000256" key="2">
    <source>
        <dbReference type="ARBA" id="ARBA00004496"/>
    </source>
</evidence>
<dbReference type="SUPFAM" id="SSF53335">
    <property type="entry name" value="S-adenosyl-L-methionine-dependent methyltransferases"/>
    <property type="match status" value="1"/>
</dbReference>
<dbReference type="FunFam" id="3.40.50.150:FF:000101">
    <property type="entry name" value="Thiopurine S-methyltransferase"/>
    <property type="match status" value="1"/>
</dbReference>
<evidence type="ECO:0000256" key="1">
    <source>
        <dbReference type="ARBA" id="ARBA00000903"/>
    </source>
</evidence>
<feature type="binding site" evidence="9">
    <location>
        <position position="66"/>
    </location>
    <ligand>
        <name>S-adenosyl-L-methionine</name>
        <dbReference type="ChEBI" id="CHEBI:59789"/>
    </ligand>
</feature>
<dbReference type="Pfam" id="PF05724">
    <property type="entry name" value="TPMT"/>
    <property type="match status" value="1"/>
</dbReference>
<comment type="subcellular location">
    <subcellularLocation>
        <location evidence="2 9">Cytoplasm</location>
    </subcellularLocation>
</comment>
<keyword evidence="8 9" id="KW-0949">S-adenosyl-L-methionine</keyword>
<protein>
    <recommendedName>
        <fullName evidence="4 9">Thiopurine S-methyltransferase</fullName>
        <ecNumber evidence="4 9">2.1.1.67</ecNumber>
    </recommendedName>
    <alternativeName>
        <fullName evidence="9">Thiopurine methyltransferase</fullName>
    </alternativeName>
</protein>
<keyword evidence="7 9" id="KW-0808">Transferase</keyword>
<dbReference type="KEGG" id="vcw:GJQ55_03500"/>
<proteinExistence type="inferred from homology"/>
<reference evidence="10 11" key="1">
    <citation type="submission" date="2019-11" db="EMBL/GenBank/DDBJ databases">
        <title>Venatorbacter sp. nov. a predator of Campylobacter and other Gram-negative bacteria.</title>
        <authorList>
            <person name="Saeedi A."/>
            <person name="Cummings N.J."/>
            <person name="Connerton I.F."/>
            <person name="Connerton P.L."/>
        </authorList>
    </citation>
    <scope>NUCLEOTIDE SEQUENCE [LARGE SCALE GENOMIC DNA]</scope>
    <source>
        <strain evidence="10">XL5</strain>
    </source>
</reference>
<dbReference type="PIRSF" id="PIRSF023956">
    <property type="entry name" value="Thiopurine_S-methyltransferase"/>
    <property type="match status" value="1"/>
</dbReference>
<dbReference type="HAMAP" id="MF_00812">
    <property type="entry name" value="Thiopur_methtran"/>
    <property type="match status" value="1"/>
</dbReference>
<dbReference type="Proteomes" id="UP000596074">
    <property type="component" value="Chromosome"/>
</dbReference>
<dbReference type="EMBL" id="CP046056">
    <property type="protein sequence ID" value="QQD23605.1"/>
    <property type="molecule type" value="Genomic_DNA"/>
</dbReference>
<dbReference type="EC" id="2.1.1.67" evidence="4 9"/>
<evidence type="ECO:0000256" key="9">
    <source>
        <dbReference type="HAMAP-Rule" id="MF_00812"/>
    </source>
</evidence>
<evidence type="ECO:0000256" key="5">
    <source>
        <dbReference type="ARBA" id="ARBA00022490"/>
    </source>
</evidence>
<gene>
    <name evidence="10" type="primary">tmpT</name>
    <name evidence="9" type="synonym">tpm</name>
    <name evidence="10" type="ORF">GJQ55_03500</name>
</gene>
<dbReference type="PANTHER" id="PTHR10259">
    <property type="entry name" value="THIOPURINE S-METHYLTRANSFERASE"/>
    <property type="match status" value="1"/>
</dbReference>
<dbReference type="GO" id="GO:0008119">
    <property type="term" value="F:thiopurine S-methyltransferase activity"/>
    <property type="evidence" value="ECO:0007669"/>
    <property type="project" value="UniProtKB-UniRule"/>
</dbReference>
<keyword evidence="11" id="KW-1185">Reference proteome</keyword>
<sequence>MHSDFWHDKWERMEIGFHLNEVNKILLKYWPTLKVAPGSTVLVPLCGKTLDLVWLRSKGYGVVGIELSEIALDELAQLLRDELNLSIEKTRTQLNGEDAAVYRGDGVLLIAGDFFAVTPELIGPVHAVYDRAALVALPATMRIDYCNQIRRLSDHAPQLLVTFDYDQNIANGPPFAVLDDEVRTHYAVHYAQLERLDDRELIEQEPKFRAKGLTSFRQLVYHLHQN</sequence>
<keyword evidence="5 9" id="KW-0963">Cytoplasm</keyword>
<dbReference type="InterPro" id="IPR008854">
    <property type="entry name" value="TPMT"/>
</dbReference>
<evidence type="ECO:0000313" key="10">
    <source>
        <dbReference type="EMBL" id="QQD23605.1"/>
    </source>
</evidence>
<name>A0A9X7UX32_9GAMM</name>
<dbReference type="GO" id="GO:0010038">
    <property type="term" value="P:response to metal ion"/>
    <property type="evidence" value="ECO:0007669"/>
    <property type="project" value="InterPro"/>
</dbReference>
<dbReference type="Gene3D" id="3.40.50.150">
    <property type="entry name" value="Vaccinia Virus protein VP39"/>
    <property type="match status" value="1"/>
</dbReference>
<feature type="binding site" evidence="9">
    <location>
        <position position="131"/>
    </location>
    <ligand>
        <name>S-adenosyl-L-methionine</name>
        <dbReference type="ChEBI" id="CHEBI:59789"/>
    </ligand>
</feature>
<feature type="binding site" evidence="9">
    <location>
        <position position="10"/>
    </location>
    <ligand>
        <name>S-adenosyl-L-methionine</name>
        <dbReference type="ChEBI" id="CHEBI:59789"/>
    </ligand>
</feature>
<dbReference type="GO" id="GO:0005737">
    <property type="term" value="C:cytoplasm"/>
    <property type="evidence" value="ECO:0007669"/>
    <property type="project" value="UniProtKB-SubCell"/>
</dbReference>
<dbReference type="GO" id="GO:0032259">
    <property type="term" value="P:methylation"/>
    <property type="evidence" value="ECO:0007669"/>
    <property type="project" value="UniProtKB-KW"/>
</dbReference>
<keyword evidence="6 9" id="KW-0489">Methyltransferase</keyword>
<dbReference type="RefSeq" id="WP_228346137.1">
    <property type="nucleotide sequence ID" value="NZ_CP046056.1"/>
</dbReference>
<feature type="binding site" evidence="9">
    <location>
        <position position="45"/>
    </location>
    <ligand>
        <name>S-adenosyl-L-methionine</name>
        <dbReference type="ChEBI" id="CHEBI:59789"/>
    </ligand>
</feature>
<dbReference type="InterPro" id="IPR022474">
    <property type="entry name" value="Thiopur_S-MeTfrase_Se/Te_detox"/>
</dbReference>
<dbReference type="PROSITE" id="PS51585">
    <property type="entry name" value="SAM_MT_TPMT"/>
    <property type="match status" value="1"/>
</dbReference>
<comment type="catalytic activity">
    <reaction evidence="1 9">
        <text>S-adenosyl-L-methionine + a thiopurine = S-adenosyl-L-homocysteine + a thiopurine S-methylether.</text>
        <dbReference type="EC" id="2.1.1.67"/>
    </reaction>
</comment>
<dbReference type="NCBIfam" id="TIGR03840">
    <property type="entry name" value="TMPT_Se_Te"/>
    <property type="match status" value="1"/>
</dbReference>
<evidence type="ECO:0000256" key="7">
    <source>
        <dbReference type="ARBA" id="ARBA00022679"/>
    </source>
</evidence>
<organism evidence="10 11">
    <name type="scientific">Venatoribacter cucullus</name>
    <dbReference type="NCBI Taxonomy" id="2661630"/>
    <lineage>
        <taxon>Bacteria</taxon>
        <taxon>Pseudomonadati</taxon>
        <taxon>Pseudomonadota</taxon>
        <taxon>Gammaproteobacteria</taxon>
        <taxon>Oceanospirillales</taxon>
        <taxon>Oceanospirillaceae</taxon>
        <taxon>Venatoribacter</taxon>
    </lineage>
</organism>
<dbReference type="InterPro" id="IPR025835">
    <property type="entry name" value="Thiopurine_S-MeTrfase"/>
</dbReference>